<dbReference type="RefSeq" id="WP_157421074.1">
    <property type="nucleotide sequence ID" value="NZ_CP014859.1"/>
</dbReference>
<dbReference type="AlphaFoldDB" id="A0AAC9MYT8"/>
<reference evidence="2" key="1">
    <citation type="submission" date="2016-03" db="EMBL/GenBank/DDBJ databases">
        <title>Complete genome sequence of the type strain Actinoalloteichus hymeniacidonis DSM 45092.</title>
        <authorList>
            <person name="Schaffert L."/>
            <person name="Albersmeier A."/>
            <person name="Winkler A."/>
            <person name="Kalinowski J."/>
            <person name="Zotchev S."/>
            <person name="Ruckert C."/>
        </authorList>
    </citation>
    <scope>NUCLEOTIDE SEQUENCE [LARGE SCALE GENOMIC DNA]</scope>
    <source>
        <strain evidence="2">HPA177(T) (DSM 45092(T))</strain>
    </source>
</reference>
<proteinExistence type="predicted"/>
<keyword evidence="2" id="KW-1185">Reference proteome</keyword>
<gene>
    <name evidence="1" type="ORF">TL08_14230</name>
</gene>
<dbReference type="Proteomes" id="UP000095210">
    <property type="component" value="Chromosome"/>
</dbReference>
<evidence type="ECO:0000313" key="1">
    <source>
        <dbReference type="EMBL" id="AOS63660.1"/>
    </source>
</evidence>
<name>A0AAC9MYT8_9PSEU</name>
<sequence>MSQLDTEQTTRANFAALADALAENVVRALRGMDDAYTLSAAVDVTDEKGALAAVRVLGVDALAPHLLSGRRLDRADVELVLAGLRAFPSLSLDRELPAIPRVRDWLTSWALASMGVAGLDTDWPAEIGPGFGRQPGWASWCTVMARLSTLALPGVHCPLHEDARRFPADLERGIARSILRRDHRTAARLARWRAFGGGAKSELSLTSVLRHLELVAGNDPRVLLDVVVATRMVEGIRR</sequence>
<protein>
    <submittedName>
        <fullName evidence="1">Uncharacterized protein</fullName>
    </submittedName>
</protein>
<organism evidence="1 2">
    <name type="scientific">Actinoalloteichus hymeniacidonis</name>
    <dbReference type="NCBI Taxonomy" id="340345"/>
    <lineage>
        <taxon>Bacteria</taxon>
        <taxon>Bacillati</taxon>
        <taxon>Actinomycetota</taxon>
        <taxon>Actinomycetes</taxon>
        <taxon>Pseudonocardiales</taxon>
        <taxon>Pseudonocardiaceae</taxon>
        <taxon>Actinoalloteichus</taxon>
    </lineage>
</organism>
<evidence type="ECO:0000313" key="2">
    <source>
        <dbReference type="Proteomes" id="UP000095210"/>
    </source>
</evidence>
<accession>A0AAC9MYT8</accession>
<dbReference type="KEGG" id="ahm:TL08_14230"/>
<dbReference type="EMBL" id="CP014859">
    <property type="protein sequence ID" value="AOS63660.1"/>
    <property type="molecule type" value="Genomic_DNA"/>
</dbReference>